<dbReference type="EMBL" id="LAZR01019837">
    <property type="protein sequence ID" value="KKL91054.1"/>
    <property type="molecule type" value="Genomic_DNA"/>
</dbReference>
<comment type="caution">
    <text evidence="1">The sequence shown here is derived from an EMBL/GenBank/DDBJ whole genome shotgun (WGS) entry which is preliminary data.</text>
</comment>
<dbReference type="AlphaFoldDB" id="A0A0F9FXA8"/>
<evidence type="ECO:0000313" key="1">
    <source>
        <dbReference type="EMBL" id="KKL91054.1"/>
    </source>
</evidence>
<sequence length="47" mass="5006">MKQSTLLLLVVVAGIAALFLLKKKPTEPQTGLGLTITQDSFGITYVS</sequence>
<reference evidence="1" key="1">
    <citation type="journal article" date="2015" name="Nature">
        <title>Complex archaea that bridge the gap between prokaryotes and eukaryotes.</title>
        <authorList>
            <person name="Spang A."/>
            <person name="Saw J.H."/>
            <person name="Jorgensen S.L."/>
            <person name="Zaremba-Niedzwiedzka K."/>
            <person name="Martijn J."/>
            <person name="Lind A.E."/>
            <person name="van Eijk R."/>
            <person name="Schleper C."/>
            <person name="Guy L."/>
            <person name="Ettema T.J."/>
        </authorList>
    </citation>
    <scope>NUCLEOTIDE SEQUENCE</scope>
</reference>
<organism evidence="1">
    <name type="scientific">marine sediment metagenome</name>
    <dbReference type="NCBI Taxonomy" id="412755"/>
    <lineage>
        <taxon>unclassified sequences</taxon>
        <taxon>metagenomes</taxon>
        <taxon>ecological metagenomes</taxon>
    </lineage>
</organism>
<accession>A0A0F9FXA8</accession>
<gene>
    <name evidence="1" type="ORF">LCGC14_1898530</name>
</gene>
<proteinExistence type="predicted"/>
<protein>
    <submittedName>
        <fullName evidence="1">Uncharacterized protein</fullName>
    </submittedName>
</protein>
<name>A0A0F9FXA8_9ZZZZ</name>